<sequence length="416" mass="48349">MDNFGDLSIAAYIAKYMLSHKRLSLEILKDEFKLDDQQVRQAIIRLYYQGKIFGFLKASETGSIFLNFSSSDNEINLQDCSIQEIMDWDVSKFNLDELRKSAESALENDNDFQDTDSNPAYSRVKETNQKDLISVEMYFDIACEKVALHVHINNISPELIEAVILRINFENYFHISGIQPDIPLKIEENYCEVELGTIKKALQKKIIIFFDFGKRMNELSVNGYMRYKNFEGYARFIRLENINVDQTLPVFTPEKCDPKMVKTFMKSKHVNRRIQSFGITNFADTNLAFQNMIEVSKEMGFELISKVEKDQSQMVFFFAKFHNPSQEAYRILLVPQCKNNVLAFYCCAIYETIVANLIRKLCFNLVGKLRSKRLITDQDQLIDMNCIRCKKMMNIFPPKGDVIACSSCQLLQTPWK</sequence>
<accession>A0ABY6HRV0</accession>
<name>A0ABY6HRV0_9ARCH</name>
<dbReference type="EMBL" id="CP104013">
    <property type="protein sequence ID" value="UYP45597.1"/>
    <property type="molecule type" value="Genomic_DNA"/>
</dbReference>
<protein>
    <submittedName>
        <fullName evidence="1">Uncharacterized protein</fullName>
    </submittedName>
</protein>
<reference evidence="1" key="1">
    <citation type="submission" date="2022-09" db="EMBL/GenBank/DDBJ databases">
        <title>Actin cytoskeleton and complex cell architecture in an #Asgard archaeon.</title>
        <authorList>
            <person name="Ponce Toledo R.I."/>
            <person name="Schleper C."/>
            <person name="Rodrigues Oliveira T."/>
            <person name="Wollweber F."/>
            <person name="Xu J."/>
            <person name="Rittmann S."/>
            <person name="Klingl A."/>
            <person name="Pilhofer M."/>
        </authorList>
    </citation>
    <scope>NUCLEOTIDE SEQUENCE</scope>
    <source>
        <strain evidence="1">B-35</strain>
    </source>
</reference>
<evidence type="ECO:0000313" key="1">
    <source>
        <dbReference type="EMBL" id="UYP45597.1"/>
    </source>
</evidence>
<organism evidence="1 2">
    <name type="scientific">Candidatus Lokiarchaeum ossiferum</name>
    <dbReference type="NCBI Taxonomy" id="2951803"/>
    <lineage>
        <taxon>Archaea</taxon>
        <taxon>Promethearchaeati</taxon>
        <taxon>Promethearchaeota</taxon>
        <taxon>Promethearchaeia</taxon>
        <taxon>Promethearchaeales</taxon>
        <taxon>Promethearchaeaceae</taxon>
        <taxon>Candidatus Lokiarchaeum</taxon>
    </lineage>
</organism>
<gene>
    <name evidence="1" type="ORF">NEF87_001882</name>
</gene>
<dbReference type="Proteomes" id="UP001208689">
    <property type="component" value="Chromosome"/>
</dbReference>
<evidence type="ECO:0000313" key="2">
    <source>
        <dbReference type="Proteomes" id="UP001208689"/>
    </source>
</evidence>
<keyword evidence="2" id="KW-1185">Reference proteome</keyword>
<proteinExistence type="predicted"/>